<name>U6F523_LACHE</name>
<evidence type="ECO:0000313" key="3">
    <source>
        <dbReference type="Proteomes" id="UP000017248"/>
    </source>
</evidence>
<keyword evidence="3" id="KW-1185">Reference proteome</keyword>
<evidence type="ECO:0000256" key="1">
    <source>
        <dbReference type="SAM" id="MobiDB-lite"/>
    </source>
</evidence>
<reference evidence="2" key="1">
    <citation type="submission" date="2013-09" db="EMBL/GenBank/DDBJ databases">
        <title>Draft Genome Sequence of five Lactobacillus helveticus strains CIRM-BIA 101T, 103, 104, 951 and 953 isolated from milk product.</title>
        <authorList>
            <person name="Valence F."/>
            <person name="Chuat V."/>
            <person name="Ma L."/>
            <person name="Creno S."/>
            <person name="Falentin H."/>
            <person name="Lortal S."/>
            <person name="Bizet C."/>
            <person name="Clermont D."/>
            <person name="Loux V."/>
            <person name="Bouchier C."/>
            <person name="Cousin S."/>
        </authorList>
    </citation>
    <scope>NUCLEOTIDE SEQUENCE [LARGE SCALE GENOMIC DNA]</scope>
    <source>
        <strain evidence="2">CIRM-BIA 951</strain>
    </source>
</reference>
<dbReference type="EMBL" id="CBUK010000069">
    <property type="protein sequence ID" value="CDI58373.1"/>
    <property type="molecule type" value="Genomic_DNA"/>
</dbReference>
<organism evidence="2 3">
    <name type="scientific">Lactobacillus helveticus CIRM-BIA 951</name>
    <dbReference type="NCBI Taxonomy" id="1226334"/>
    <lineage>
        <taxon>Bacteria</taxon>
        <taxon>Bacillati</taxon>
        <taxon>Bacillota</taxon>
        <taxon>Bacilli</taxon>
        <taxon>Lactobacillales</taxon>
        <taxon>Lactobacillaceae</taxon>
        <taxon>Lactobacillus</taxon>
    </lineage>
</organism>
<protein>
    <submittedName>
        <fullName evidence="2">Hypothetical cytosolic protein</fullName>
    </submittedName>
</protein>
<proteinExistence type="predicted"/>
<feature type="region of interest" description="Disordered" evidence="1">
    <location>
        <begin position="1"/>
        <end position="21"/>
    </location>
</feature>
<accession>U6F523</accession>
<gene>
    <name evidence="2" type="ORF">LHCIRMBIA951_01498</name>
</gene>
<dbReference type="AlphaFoldDB" id="U6F523"/>
<dbReference type="Proteomes" id="UP000017248">
    <property type="component" value="Unassembled WGS sequence"/>
</dbReference>
<dbReference type="HOGENOM" id="CLU_3345031_0_0_9"/>
<comment type="caution">
    <text evidence="2">The sequence shown here is derived from an EMBL/GenBank/DDBJ whole genome shotgun (WGS) entry which is preliminary data.</text>
</comment>
<evidence type="ECO:0000313" key="2">
    <source>
        <dbReference type="EMBL" id="CDI58373.1"/>
    </source>
</evidence>
<sequence length="37" mass="4359">MQDKYNQALDDKARLLNEKDRNNDELKKSLVALLKNL</sequence>